<dbReference type="Pfam" id="PF07238">
    <property type="entry name" value="PilZ"/>
    <property type="match status" value="1"/>
</dbReference>
<dbReference type="KEGG" id="glo:Glov_2631"/>
<organism evidence="2 3">
    <name type="scientific">Trichlorobacter lovleyi (strain ATCC BAA-1151 / DSM 17278 / SZ)</name>
    <name type="common">Geobacter lovleyi</name>
    <dbReference type="NCBI Taxonomy" id="398767"/>
    <lineage>
        <taxon>Bacteria</taxon>
        <taxon>Pseudomonadati</taxon>
        <taxon>Thermodesulfobacteriota</taxon>
        <taxon>Desulfuromonadia</taxon>
        <taxon>Geobacterales</taxon>
        <taxon>Geobacteraceae</taxon>
        <taxon>Trichlorobacter</taxon>
    </lineage>
</organism>
<feature type="domain" description="PilZ" evidence="1">
    <location>
        <begin position="124"/>
        <end position="223"/>
    </location>
</feature>
<dbReference type="RefSeq" id="WP_012470676.1">
    <property type="nucleotide sequence ID" value="NC_010814.1"/>
</dbReference>
<dbReference type="InterPro" id="IPR009875">
    <property type="entry name" value="PilZ_domain"/>
</dbReference>
<reference evidence="2 3" key="1">
    <citation type="submission" date="2008-05" db="EMBL/GenBank/DDBJ databases">
        <title>Complete sequence of chromosome of Geobacter lovleyi SZ.</title>
        <authorList>
            <consortium name="US DOE Joint Genome Institute"/>
            <person name="Lucas S."/>
            <person name="Copeland A."/>
            <person name="Lapidus A."/>
            <person name="Glavina del Rio T."/>
            <person name="Dalin E."/>
            <person name="Tice H."/>
            <person name="Bruce D."/>
            <person name="Goodwin L."/>
            <person name="Pitluck S."/>
            <person name="Chertkov O."/>
            <person name="Meincke L."/>
            <person name="Brettin T."/>
            <person name="Detter J.C."/>
            <person name="Han C."/>
            <person name="Tapia R."/>
            <person name="Kuske C.R."/>
            <person name="Schmutz J."/>
            <person name="Larimer F."/>
            <person name="Land M."/>
            <person name="Hauser L."/>
            <person name="Kyrpides N."/>
            <person name="Mikhailova N."/>
            <person name="Sung Y."/>
            <person name="Fletcher K.E."/>
            <person name="Ritalahti K.M."/>
            <person name="Loeffler F.E."/>
            <person name="Richardson P."/>
        </authorList>
    </citation>
    <scope>NUCLEOTIDE SEQUENCE [LARGE SCALE GENOMIC DNA]</scope>
    <source>
        <strain evidence="3">ATCC BAA-1151 / DSM 17278 / SZ</strain>
    </source>
</reference>
<evidence type="ECO:0000313" key="2">
    <source>
        <dbReference type="EMBL" id="ACD96344.1"/>
    </source>
</evidence>
<dbReference type="HOGENOM" id="CLU_1238569_0_0_7"/>
<gene>
    <name evidence="2" type="ordered locus">Glov_2631</name>
</gene>
<sequence length="229" mass="24983">MSSPLVLLISRSASRSQIYREALDTLGISCLAISELKEAVVLASGTPLNGILLDMPVLIKATPSEKLASEDILKALPSAYLNIAPATDTIKLLTANGMQGVARTVSEFAELCKGFTPRMVRPKDRYPLHLQALLTATPGQGSPEQTVTLNVSSQGCFLFSSNPDYQLNQQVEIQFIDLADKDPVRATICWLRRWGSGEHQIPGIGVSFDTLSETQRSEIIRLLEPLQPH</sequence>
<accession>B3E6T9</accession>
<dbReference type="AlphaFoldDB" id="B3E6T9"/>
<proteinExistence type="predicted"/>
<dbReference type="OrthoDB" id="5454592at2"/>
<protein>
    <submittedName>
        <fullName evidence="2">Type IV pilus assembly PilZ</fullName>
    </submittedName>
</protein>
<dbReference type="EMBL" id="CP001089">
    <property type="protein sequence ID" value="ACD96344.1"/>
    <property type="molecule type" value="Genomic_DNA"/>
</dbReference>
<name>B3E6T9_TRIL1</name>
<dbReference type="eggNOG" id="ENOG50345ET">
    <property type="taxonomic scope" value="Bacteria"/>
</dbReference>
<dbReference type="Proteomes" id="UP000002420">
    <property type="component" value="Chromosome"/>
</dbReference>
<dbReference type="SUPFAM" id="SSF141371">
    <property type="entry name" value="PilZ domain-like"/>
    <property type="match status" value="1"/>
</dbReference>
<dbReference type="Gene3D" id="2.40.10.220">
    <property type="entry name" value="predicted glycosyltransferase like domains"/>
    <property type="match status" value="1"/>
</dbReference>
<keyword evidence="3" id="KW-1185">Reference proteome</keyword>
<evidence type="ECO:0000259" key="1">
    <source>
        <dbReference type="Pfam" id="PF07238"/>
    </source>
</evidence>
<dbReference type="STRING" id="398767.Glov_2631"/>
<dbReference type="GO" id="GO:0035438">
    <property type="term" value="F:cyclic-di-GMP binding"/>
    <property type="evidence" value="ECO:0007669"/>
    <property type="project" value="InterPro"/>
</dbReference>
<evidence type="ECO:0000313" key="3">
    <source>
        <dbReference type="Proteomes" id="UP000002420"/>
    </source>
</evidence>